<feature type="region of interest" description="Disordered" evidence="1">
    <location>
        <begin position="1"/>
        <end position="26"/>
    </location>
</feature>
<keyword evidence="3" id="KW-1185">Reference proteome</keyword>
<protein>
    <submittedName>
        <fullName evidence="2">HAD hydrolase-like protein</fullName>
    </submittedName>
</protein>
<evidence type="ECO:0000313" key="3">
    <source>
        <dbReference type="Proteomes" id="UP001525379"/>
    </source>
</evidence>
<dbReference type="InterPro" id="IPR041492">
    <property type="entry name" value="HAD_2"/>
</dbReference>
<dbReference type="RefSeq" id="WP_260103764.1">
    <property type="nucleotide sequence ID" value="NZ_JALXSQ010000004.1"/>
</dbReference>
<gene>
    <name evidence="2" type="ORF">M3D15_02070</name>
</gene>
<dbReference type="InterPro" id="IPR036412">
    <property type="entry name" value="HAD-like_sf"/>
</dbReference>
<dbReference type="Pfam" id="PF13419">
    <property type="entry name" value="HAD_2"/>
    <property type="match status" value="1"/>
</dbReference>
<dbReference type="InterPro" id="IPR050155">
    <property type="entry name" value="HAD-like_hydrolase_sf"/>
</dbReference>
<dbReference type="Gene3D" id="3.40.50.1000">
    <property type="entry name" value="HAD superfamily/HAD-like"/>
    <property type="match status" value="1"/>
</dbReference>
<dbReference type="PANTHER" id="PTHR43434:SF20">
    <property type="entry name" value="5'-NUCLEOTIDASE"/>
    <property type="match status" value="1"/>
</dbReference>
<dbReference type="Proteomes" id="UP001525379">
    <property type="component" value="Unassembled WGS sequence"/>
</dbReference>
<feature type="compositionally biased region" description="Low complexity" evidence="1">
    <location>
        <begin position="13"/>
        <end position="24"/>
    </location>
</feature>
<comment type="caution">
    <text evidence="2">The sequence shown here is derived from an EMBL/GenBank/DDBJ whole genome shotgun (WGS) entry which is preliminary data.</text>
</comment>
<dbReference type="SFLD" id="SFLDG01129">
    <property type="entry name" value="C1.5:_HAD__Beta-PGM__Phosphata"/>
    <property type="match status" value="1"/>
</dbReference>
<dbReference type="InterPro" id="IPR023214">
    <property type="entry name" value="HAD_sf"/>
</dbReference>
<dbReference type="Gene3D" id="1.10.150.240">
    <property type="entry name" value="Putative phosphatase, domain 2"/>
    <property type="match status" value="1"/>
</dbReference>
<reference evidence="2 3" key="1">
    <citation type="submission" date="2022-04" db="EMBL/GenBank/DDBJ databases">
        <title>Human microbiome associated bacterial genomes.</title>
        <authorList>
            <person name="Sandstrom S."/>
            <person name="Salamzade R."/>
            <person name="Kalan L.R."/>
        </authorList>
    </citation>
    <scope>NUCLEOTIDE SEQUENCE [LARGE SCALE GENOMIC DNA]</scope>
    <source>
        <strain evidence="3">p3-SID1799</strain>
    </source>
</reference>
<accession>A0ABT2HUY9</accession>
<dbReference type="PANTHER" id="PTHR43434">
    <property type="entry name" value="PHOSPHOGLYCOLATE PHOSPHATASE"/>
    <property type="match status" value="1"/>
</dbReference>
<evidence type="ECO:0000313" key="2">
    <source>
        <dbReference type="EMBL" id="MCT2042131.1"/>
    </source>
</evidence>
<organism evidence="2 3">
    <name type="scientific">Pseudoclavibacter albus</name>
    <dbReference type="NCBI Taxonomy" id="272241"/>
    <lineage>
        <taxon>Bacteria</taxon>
        <taxon>Bacillati</taxon>
        <taxon>Actinomycetota</taxon>
        <taxon>Actinomycetes</taxon>
        <taxon>Micrococcales</taxon>
        <taxon>Microbacteriaceae</taxon>
        <taxon>Pseudoclavibacter</taxon>
    </lineage>
</organism>
<sequence>MTTSPDRALTGHATTTAAPADVTPRQQPAAKLKATPLEYARGTGIGPFTAVLWDLDGTIADSAPGITTAISKMLDTFGLPIPSEDELLSYVGPPILDSFRRNGLDDAVELEHAMEMYRDYYREEGEGQTILFPGMAELIRAVHAAGIPQSTATSKPEPSARRILAQFALDVEFEFITGATEDESRSAKADVVAEALRRLGEAGHDLSNVLMIGDRFYDVQGSAVHGVPSCYVTWGYGELGEERGASYVATSPAELRQILGL</sequence>
<proteinExistence type="predicted"/>
<dbReference type="SUPFAM" id="SSF56784">
    <property type="entry name" value="HAD-like"/>
    <property type="match status" value="1"/>
</dbReference>
<dbReference type="InterPro" id="IPR023198">
    <property type="entry name" value="PGP-like_dom2"/>
</dbReference>
<evidence type="ECO:0000256" key="1">
    <source>
        <dbReference type="SAM" id="MobiDB-lite"/>
    </source>
</evidence>
<name>A0ABT2HUY9_9MICO</name>
<dbReference type="SFLD" id="SFLDS00003">
    <property type="entry name" value="Haloacid_Dehalogenase"/>
    <property type="match status" value="1"/>
</dbReference>
<dbReference type="EMBL" id="JALXSQ010000004">
    <property type="protein sequence ID" value="MCT2042131.1"/>
    <property type="molecule type" value="Genomic_DNA"/>
</dbReference>